<dbReference type="AlphaFoldDB" id="A0A1P8U775"/>
<proteinExistence type="predicted"/>
<keyword evidence="1" id="KW-0812">Transmembrane</keyword>
<protein>
    <submittedName>
        <fullName evidence="2">Uncharacterized protein</fullName>
    </submittedName>
</protein>
<keyword evidence="1" id="KW-0472">Membrane</keyword>
<dbReference type="STRING" id="36805.BOH66_06520"/>
<dbReference type="RefSeq" id="WP_076690265.1">
    <property type="nucleotide sequence ID" value="NZ_CAUSXO010000032.1"/>
</dbReference>
<evidence type="ECO:0000313" key="2">
    <source>
        <dbReference type="EMBL" id="APZ33949.1"/>
    </source>
</evidence>
<feature type="transmembrane region" description="Helical" evidence="1">
    <location>
        <begin position="22"/>
        <end position="42"/>
    </location>
</feature>
<keyword evidence="3" id="KW-1185">Reference proteome</keyword>
<gene>
    <name evidence="2" type="ORF">BOH66_06520</name>
</gene>
<dbReference type="Proteomes" id="UP000187185">
    <property type="component" value="Chromosome"/>
</dbReference>
<evidence type="ECO:0000256" key="1">
    <source>
        <dbReference type="SAM" id="Phobius"/>
    </source>
</evidence>
<name>A0A1P8U775_9MICO</name>
<accession>A0A1P8U775</accession>
<reference evidence="2 3" key="1">
    <citation type="submission" date="2016-12" db="EMBL/GenBank/DDBJ databases">
        <title>Complete genome sequence of Microbacterium aurum KACC 15219.</title>
        <authorList>
            <person name="Jung Y."/>
            <person name="Shin J.-H."/>
            <person name="Lee Y.-J."/>
            <person name="Yi H."/>
            <person name="Bahn Y.-S."/>
            <person name="Kim J.F."/>
            <person name="Lee D.-W."/>
        </authorList>
    </citation>
    <scope>NUCLEOTIDE SEQUENCE [LARGE SCALE GENOMIC DNA]</scope>
    <source>
        <strain evidence="2 3">KACC 15219</strain>
    </source>
</reference>
<dbReference type="KEGG" id="maur:BOH66_06520"/>
<sequence>MPASSALLSVVWKVLSPRTERWSVGAVVAAIVLGVAAIAVLVTGAQVLVQALEAVAAGHPGWSGH</sequence>
<keyword evidence="1" id="KW-1133">Transmembrane helix</keyword>
<dbReference type="EMBL" id="CP018762">
    <property type="protein sequence ID" value="APZ33949.1"/>
    <property type="molecule type" value="Genomic_DNA"/>
</dbReference>
<organism evidence="2 3">
    <name type="scientific">Microbacterium aurum</name>
    <dbReference type="NCBI Taxonomy" id="36805"/>
    <lineage>
        <taxon>Bacteria</taxon>
        <taxon>Bacillati</taxon>
        <taxon>Actinomycetota</taxon>
        <taxon>Actinomycetes</taxon>
        <taxon>Micrococcales</taxon>
        <taxon>Microbacteriaceae</taxon>
        <taxon>Microbacterium</taxon>
    </lineage>
</organism>
<evidence type="ECO:0000313" key="3">
    <source>
        <dbReference type="Proteomes" id="UP000187185"/>
    </source>
</evidence>